<dbReference type="EMBL" id="BAAAQY010000003">
    <property type="protein sequence ID" value="GAA2229114.1"/>
    <property type="molecule type" value="Genomic_DNA"/>
</dbReference>
<dbReference type="Pfam" id="PF18306">
    <property type="entry name" value="LDcluster4"/>
    <property type="match status" value="1"/>
</dbReference>
<dbReference type="InterPro" id="IPR005268">
    <property type="entry name" value="CHP00725"/>
</dbReference>
<evidence type="ECO:0000313" key="2">
    <source>
        <dbReference type="Proteomes" id="UP001500929"/>
    </source>
</evidence>
<proteinExistence type="predicted"/>
<dbReference type="InterPro" id="IPR041164">
    <property type="entry name" value="LDcluster4"/>
</dbReference>
<dbReference type="InterPro" id="IPR052341">
    <property type="entry name" value="LOG_family_nucleotidases"/>
</dbReference>
<comment type="caution">
    <text evidence="1">The sequence shown here is derived from an EMBL/GenBank/DDBJ whole genome shotgun (WGS) entry which is preliminary data.</text>
</comment>
<keyword evidence="2" id="KW-1185">Reference proteome</keyword>
<dbReference type="NCBIfam" id="TIGR00725">
    <property type="entry name" value="TIGR00725 family protein"/>
    <property type="match status" value="1"/>
</dbReference>
<dbReference type="PANTHER" id="PTHR43393:SF3">
    <property type="entry name" value="LYSINE DECARBOXYLASE-LIKE PROTEIN"/>
    <property type="match status" value="1"/>
</dbReference>
<name>A0ABP5Q9H3_9MICO</name>
<dbReference type="RefSeq" id="WP_259478718.1">
    <property type="nucleotide sequence ID" value="NZ_BAAAQY010000003.1"/>
</dbReference>
<dbReference type="PANTHER" id="PTHR43393">
    <property type="entry name" value="CYTOKININ RIBOSIDE 5'-MONOPHOSPHATE PHOSPHORIBOHYDROLASE"/>
    <property type="match status" value="1"/>
</dbReference>
<evidence type="ECO:0000313" key="1">
    <source>
        <dbReference type="EMBL" id="GAA2229114.1"/>
    </source>
</evidence>
<sequence length="190" mass="19572">MIAIGVIGRSWREGESLAPHILETAEAVGRGVAEAGAALISGGTGGVMEAACKGAFEAGGLTVGFLPYADRAKANPYLTLAFPTGMGTIRNVLTARCCDAIVMVGGGVGTLNEVTIAYDSGVPTVVIEGTTGWADRLRSSIEDGQWLDDRHVTPLTFVSDPASAVSAALERAREPRHGSRLGAFTGWAGQ</sequence>
<dbReference type="SUPFAM" id="SSF102405">
    <property type="entry name" value="MCP/YpsA-like"/>
    <property type="match status" value="1"/>
</dbReference>
<organism evidence="1 2">
    <name type="scientific">Herbiconiux moechotypicola</name>
    <dbReference type="NCBI Taxonomy" id="637393"/>
    <lineage>
        <taxon>Bacteria</taxon>
        <taxon>Bacillati</taxon>
        <taxon>Actinomycetota</taxon>
        <taxon>Actinomycetes</taxon>
        <taxon>Micrococcales</taxon>
        <taxon>Microbacteriaceae</taxon>
        <taxon>Herbiconiux</taxon>
    </lineage>
</organism>
<accession>A0ABP5Q9H3</accession>
<dbReference type="Gene3D" id="3.40.50.450">
    <property type="match status" value="1"/>
</dbReference>
<gene>
    <name evidence="1" type="ORF">GCM10009851_12110</name>
</gene>
<protein>
    <submittedName>
        <fullName evidence="1">TIGR00725 family protein</fullName>
    </submittedName>
</protein>
<dbReference type="Proteomes" id="UP001500929">
    <property type="component" value="Unassembled WGS sequence"/>
</dbReference>
<reference evidence="2" key="1">
    <citation type="journal article" date="2019" name="Int. J. Syst. Evol. Microbiol.">
        <title>The Global Catalogue of Microorganisms (GCM) 10K type strain sequencing project: providing services to taxonomists for standard genome sequencing and annotation.</title>
        <authorList>
            <consortium name="The Broad Institute Genomics Platform"/>
            <consortium name="The Broad Institute Genome Sequencing Center for Infectious Disease"/>
            <person name="Wu L."/>
            <person name="Ma J."/>
        </authorList>
    </citation>
    <scope>NUCLEOTIDE SEQUENCE [LARGE SCALE GENOMIC DNA]</scope>
    <source>
        <strain evidence="2">JCM 16117</strain>
    </source>
</reference>